<dbReference type="Proteomes" id="UP001586593">
    <property type="component" value="Unassembled WGS sequence"/>
</dbReference>
<accession>A0ABR3XHQ8</accession>
<comment type="caution">
    <text evidence="1">The sequence shown here is derived from an EMBL/GenBank/DDBJ whole genome shotgun (WGS) entry which is preliminary data.</text>
</comment>
<reference evidence="1 2" key="1">
    <citation type="journal article" date="2024" name="Commun. Biol.">
        <title>Comparative genomic analysis of thermophilic fungi reveals convergent evolutionary adaptations and gene losses.</title>
        <authorList>
            <person name="Steindorff A.S."/>
            <person name="Aguilar-Pontes M.V."/>
            <person name="Robinson A.J."/>
            <person name="Andreopoulos B."/>
            <person name="LaButti K."/>
            <person name="Kuo A."/>
            <person name="Mondo S."/>
            <person name="Riley R."/>
            <person name="Otillar R."/>
            <person name="Haridas S."/>
            <person name="Lipzen A."/>
            <person name="Grimwood J."/>
            <person name="Schmutz J."/>
            <person name="Clum A."/>
            <person name="Reid I.D."/>
            <person name="Moisan M.C."/>
            <person name="Butler G."/>
            <person name="Nguyen T.T.M."/>
            <person name="Dewar K."/>
            <person name="Conant G."/>
            <person name="Drula E."/>
            <person name="Henrissat B."/>
            <person name="Hansel C."/>
            <person name="Singer S."/>
            <person name="Hutchinson M.I."/>
            <person name="de Vries R.P."/>
            <person name="Natvig D.O."/>
            <person name="Powell A.J."/>
            <person name="Tsang A."/>
            <person name="Grigoriev I.V."/>
        </authorList>
    </citation>
    <scope>NUCLEOTIDE SEQUENCE [LARGE SCALE GENOMIC DNA]</scope>
    <source>
        <strain evidence="1 2">ATCC 24622</strain>
    </source>
</reference>
<evidence type="ECO:0000313" key="1">
    <source>
        <dbReference type="EMBL" id="KAL1875134.1"/>
    </source>
</evidence>
<name>A0ABR3XHQ8_9PEZI</name>
<evidence type="ECO:0000313" key="2">
    <source>
        <dbReference type="Proteomes" id="UP001586593"/>
    </source>
</evidence>
<proteinExistence type="predicted"/>
<keyword evidence="2" id="KW-1185">Reference proteome</keyword>
<sequence length="125" mass="14136">MAIGVKGHHEAAPKNPGQDCNILPHCLKLQSVIREAIRTSVDMPDRYYRMPICVVGIEHLPDVWRLWADASTGLRKAIIPSSVIPGRYSPVKIKSQTSLDEELWKATLRELDSLTGFDRTHRCDF</sequence>
<organism evidence="1 2">
    <name type="scientific">Phialemonium thermophilum</name>
    <dbReference type="NCBI Taxonomy" id="223376"/>
    <lineage>
        <taxon>Eukaryota</taxon>
        <taxon>Fungi</taxon>
        <taxon>Dikarya</taxon>
        <taxon>Ascomycota</taxon>
        <taxon>Pezizomycotina</taxon>
        <taxon>Sordariomycetes</taxon>
        <taxon>Sordariomycetidae</taxon>
        <taxon>Cephalothecales</taxon>
        <taxon>Cephalothecaceae</taxon>
        <taxon>Phialemonium</taxon>
    </lineage>
</organism>
<protein>
    <submittedName>
        <fullName evidence="1">Uncharacterized protein</fullName>
    </submittedName>
</protein>
<dbReference type="EMBL" id="JAZHXJ010000096">
    <property type="protein sequence ID" value="KAL1875134.1"/>
    <property type="molecule type" value="Genomic_DNA"/>
</dbReference>
<gene>
    <name evidence="1" type="ORF">VTK73DRAFT_10271</name>
</gene>